<dbReference type="GO" id="GO:0003677">
    <property type="term" value="F:DNA binding"/>
    <property type="evidence" value="ECO:0007669"/>
    <property type="project" value="InterPro"/>
</dbReference>
<evidence type="ECO:0000313" key="2">
    <source>
        <dbReference type="EMBL" id="MCD5314849.1"/>
    </source>
</evidence>
<comment type="caution">
    <text evidence="2">The sequence shown here is derived from an EMBL/GenBank/DDBJ whole genome shotgun (WGS) entry which is preliminary data.</text>
</comment>
<feature type="domain" description="HTH cro/C1-type" evidence="1">
    <location>
        <begin position="21"/>
        <end position="75"/>
    </location>
</feature>
<protein>
    <submittedName>
        <fullName evidence="2">Helix-turn-helix domain-containing protein</fullName>
    </submittedName>
</protein>
<proteinExistence type="predicted"/>
<name>A0A9X1NJB4_9ACTN</name>
<reference evidence="2" key="1">
    <citation type="submission" date="2021-11" db="EMBL/GenBank/DDBJ databases">
        <title>Streptomyces corallinus and Kineosporia corallina sp. nov., two new coral-derived marine actinobacteria.</title>
        <authorList>
            <person name="Buangrab K."/>
            <person name="Sutthacheep M."/>
            <person name="Yeemin T."/>
            <person name="Harunari E."/>
            <person name="Igarashi Y."/>
            <person name="Sripreechasak P."/>
            <person name="Kanchanasin P."/>
            <person name="Tanasupawat S."/>
            <person name="Phongsopitanun W."/>
        </authorList>
    </citation>
    <scope>NUCLEOTIDE SEQUENCE</scope>
    <source>
        <strain evidence="2">JCM 31032</strain>
    </source>
</reference>
<gene>
    <name evidence="2" type="ORF">LR394_28500</name>
</gene>
<dbReference type="Gene3D" id="1.10.260.40">
    <property type="entry name" value="lambda repressor-like DNA-binding domains"/>
    <property type="match status" value="1"/>
</dbReference>
<keyword evidence="3" id="KW-1185">Reference proteome</keyword>
<evidence type="ECO:0000259" key="1">
    <source>
        <dbReference type="PROSITE" id="PS50943"/>
    </source>
</evidence>
<accession>A0A9X1NJB4</accession>
<dbReference type="PROSITE" id="PS50943">
    <property type="entry name" value="HTH_CROC1"/>
    <property type="match status" value="1"/>
</dbReference>
<dbReference type="Pfam" id="PF13560">
    <property type="entry name" value="HTH_31"/>
    <property type="match status" value="1"/>
</dbReference>
<dbReference type="InterPro" id="IPR010982">
    <property type="entry name" value="Lambda_DNA-bd_dom_sf"/>
</dbReference>
<dbReference type="SMART" id="SM00530">
    <property type="entry name" value="HTH_XRE"/>
    <property type="match status" value="1"/>
</dbReference>
<sequence length="277" mass="31002">MSRSNQVVAPTLAQRRLSERLRAARVAAGRSQEDAATALDCDVTKIYRIESGRTAAKPADVQALGFTYGLDRKSIDDMVLLSRGAKTRGWTDNYLDMIPSDLSMLADLEANACTILSYSVEKVPGLLQTEDYARSVIDLADELPSAKRESLLRFRLERQERLLDRESAPRLGFVIHEAALRVAVGSRSVLSGQISSLRELDSDDVADIRVWPFSAGLHRWMSGAFILLEFASRNEPSVVYTENQVAAHYLESREQVSRFASMFQDLRNRSIPMKEFA</sequence>
<organism evidence="2 3">
    <name type="scientific">Kineosporia babensis</name>
    <dbReference type="NCBI Taxonomy" id="499548"/>
    <lineage>
        <taxon>Bacteria</taxon>
        <taxon>Bacillati</taxon>
        <taxon>Actinomycetota</taxon>
        <taxon>Actinomycetes</taxon>
        <taxon>Kineosporiales</taxon>
        <taxon>Kineosporiaceae</taxon>
        <taxon>Kineosporia</taxon>
    </lineage>
</organism>
<dbReference type="RefSeq" id="WP_231447653.1">
    <property type="nucleotide sequence ID" value="NZ_JAJOMB010000018.1"/>
</dbReference>
<dbReference type="InterPro" id="IPR001387">
    <property type="entry name" value="Cro/C1-type_HTH"/>
</dbReference>
<dbReference type="AlphaFoldDB" id="A0A9X1NJB4"/>
<dbReference type="Proteomes" id="UP001138997">
    <property type="component" value="Unassembled WGS sequence"/>
</dbReference>
<dbReference type="Pfam" id="PF19054">
    <property type="entry name" value="DUF5753"/>
    <property type="match status" value="1"/>
</dbReference>
<dbReference type="SUPFAM" id="SSF47413">
    <property type="entry name" value="lambda repressor-like DNA-binding domains"/>
    <property type="match status" value="1"/>
</dbReference>
<evidence type="ECO:0000313" key="3">
    <source>
        <dbReference type="Proteomes" id="UP001138997"/>
    </source>
</evidence>
<dbReference type="InterPro" id="IPR043917">
    <property type="entry name" value="DUF5753"/>
</dbReference>
<dbReference type="CDD" id="cd00093">
    <property type="entry name" value="HTH_XRE"/>
    <property type="match status" value="1"/>
</dbReference>
<dbReference type="EMBL" id="JAJOMB010000018">
    <property type="protein sequence ID" value="MCD5314849.1"/>
    <property type="molecule type" value="Genomic_DNA"/>
</dbReference>